<organism evidence="2 3">
    <name type="scientific">Budvicia aquatica</name>
    <dbReference type="NCBI Taxonomy" id="82979"/>
    <lineage>
        <taxon>Bacteria</taxon>
        <taxon>Pseudomonadati</taxon>
        <taxon>Pseudomonadota</taxon>
        <taxon>Gammaproteobacteria</taxon>
        <taxon>Enterobacterales</taxon>
        <taxon>Budviciaceae</taxon>
        <taxon>Budvicia</taxon>
    </lineage>
</organism>
<dbReference type="Proteomes" id="UP000373449">
    <property type="component" value="Unassembled WGS sequence"/>
</dbReference>
<dbReference type="InterPro" id="IPR050194">
    <property type="entry name" value="Glycosyltransferase_grp1"/>
</dbReference>
<dbReference type="PANTHER" id="PTHR45947:SF3">
    <property type="entry name" value="SULFOQUINOVOSYL TRANSFERASE SQD2"/>
    <property type="match status" value="1"/>
</dbReference>
<dbReference type="EMBL" id="CAADJA010000002">
    <property type="protein sequence ID" value="VFS49025.1"/>
    <property type="molecule type" value="Genomic_DNA"/>
</dbReference>
<protein>
    <submittedName>
        <fullName evidence="2">Colanic acid biosynthesis glycosyltransferase WcaL</fullName>
    </submittedName>
</protein>
<dbReference type="Pfam" id="PF00534">
    <property type="entry name" value="Glycos_transf_1"/>
    <property type="match status" value="1"/>
</dbReference>
<reference evidence="2 3" key="1">
    <citation type="submission" date="2019-03" db="EMBL/GenBank/DDBJ databases">
        <authorList>
            <consortium name="Pathogen Informatics"/>
        </authorList>
    </citation>
    <scope>NUCLEOTIDE SEQUENCE [LARGE SCALE GENOMIC DNA]</scope>
    <source>
        <strain evidence="2 3">NCTC12282</strain>
    </source>
</reference>
<evidence type="ECO:0000313" key="2">
    <source>
        <dbReference type="EMBL" id="VFS49025.1"/>
    </source>
</evidence>
<dbReference type="PANTHER" id="PTHR45947">
    <property type="entry name" value="SULFOQUINOVOSYL TRANSFERASE SQD2"/>
    <property type="match status" value="1"/>
</dbReference>
<sequence>MPSAQIRLVSIAGTSGYKGWHYLINALKLLPASVHSRFTVTIVGTLPDRATRLERCRGDWLAEQVTFTGFMSEPYRALLNADIGFVLSDAVETISFACREMMSAGLPVIVSDFGGLPENITLGIDGWVTPVGDETALAALLLEMSALSPTQLAEMKHQARRKAEREFGVESMINQTHQVYARVMSSID</sequence>
<evidence type="ECO:0000259" key="1">
    <source>
        <dbReference type="Pfam" id="PF00534"/>
    </source>
</evidence>
<dbReference type="GO" id="GO:0016757">
    <property type="term" value="F:glycosyltransferase activity"/>
    <property type="evidence" value="ECO:0007669"/>
    <property type="project" value="InterPro"/>
</dbReference>
<accession>A0A484ZLE6</accession>
<dbReference type="SUPFAM" id="SSF53756">
    <property type="entry name" value="UDP-Glycosyltransferase/glycogen phosphorylase"/>
    <property type="match status" value="1"/>
</dbReference>
<feature type="domain" description="Glycosyl transferase family 1" evidence="1">
    <location>
        <begin position="8"/>
        <end position="160"/>
    </location>
</feature>
<evidence type="ECO:0000313" key="3">
    <source>
        <dbReference type="Proteomes" id="UP000373449"/>
    </source>
</evidence>
<dbReference type="AlphaFoldDB" id="A0A484ZLE6"/>
<dbReference type="Gene3D" id="3.40.50.2000">
    <property type="entry name" value="Glycogen Phosphorylase B"/>
    <property type="match status" value="2"/>
</dbReference>
<keyword evidence="2" id="KW-0808">Transferase</keyword>
<gene>
    <name evidence="2" type="ORF">NCTC12282_03496</name>
</gene>
<proteinExistence type="predicted"/>
<dbReference type="CDD" id="cd03801">
    <property type="entry name" value="GT4_PimA-like"/>
    <property type="match status" value="1"/>
</dbReference>
<name>A0A484ZLE6_9GAMM</name>
<dbReference type="InterPro" id="IPR001296">
    <property type="entry name" value="Glyco_trans_1"/>
</dbReference>